<sequence>MNFLLDENFPKAVRPALERAGHRVIDFREVGIRGSDDEAIMTLAAQEDAVVLTTDRDFFHTLGREPGHPGLVVVALKQPTREKILARLTWLIERVGEDHLRGRAIQLRDRAWQAYPPLDEG</sequence>
<dbReference type="Proteomes" id="UP000007881">
    <property type="component" value="Chromosome"/>
</dbReference>
<reference evidence="2 3" key="1">
    <citation type="submission" date="2012-02" db="EMBL/GenBank/DDBJ databases">
        <title>Complete genome sequence of Phycisphaera mikurensis NBRC 102666.</title>
        <authorList>
            <person name="Ankai A."/>
            <person name="Hosoyama A."/>
            <person name="Terui Y."/>
            <person name="Sekine M."/>
            <person name="Fukai R."/>
            <person name="Kato Y."/>
            <person name="Nakamura S."/>
            <person name="Yamada-Narita S."/>
            <person name="Kawakoshi A."/>
            <person name="Fukunaga Y."/>
            <person name="Yamazaki S."/>
            <person name="Fujita N."/>
        </authorList>
    </citation>
    <scope>NUCLEOTIDE SEQUENCE [LARGE SCALE GENOMIC DNA]</scope>
    <source>
        <strain evidence="3">NBRC 102666 / KCTC 22515 / FYK2301M01</strain>
    </source>
</reference>
<accession>I0IC18</accession>
<proteinExistence type="predicted"/>
<evidence type="ECO:0000313" key="2">
    <source>
        <dbReference type="EMBL" id="BAM02806.1"/>
    </source>
</evidence>
<feature type="domain" description="DUF5615" evidence="1">
    <location>
        <begin position="1"/>
        <end position="106"/>
    </location>
</feature>
<dbReference type="InterPro" id="IPR041049">
    <property type="entry name" value="DUF5615"/>
</dbReference>
<dbReference type="HOGENOM" id="CLU_2035838_0_0_0"/>
<dbReference type="KEGG" id="phm:PSMK_06470"/>
<dbReference type="RefSeq" id="WP_014436026.1">
    <property type="nucleotide sequence ID" value="NC_017080.1"/>
</dbReference>
<organism evidence="2 3">
    <name type="scientific">Phycisphaera mikurensis (strain NBRC 102666 / KCTC 22515 / FYK2301M01)</name>
    <dbReference type="NCBI Taxonomy" id="1142394"/>
    <lineage>
        <taxon>Bacteria</taxon>
        <taxon>Pseudomonadati</taxon>
        <taxon>Planctomycetota</taxon>
        <taxon>Phycisphaerae</taxon>
        <taxon>Phycisphaerales</taxon>
        <taxon>Phycisphaeraceae</taxon>
        <taxon>Phycisphaera</taxon>
    </lineage>
</organism>
<name>I0IC18_PHYMF</name>
<dbReference type="STRING" id="1142394.PSMK_06470"/>
<protein>
    <recommendedName>
        <fullName evidence="1">DUF5615 domain-containing protein</fullName>
    </recommendedName>
</protein>
<keyword evidence="3" id="KW-1185">Reference proteome</keyword>
<evidence type="ECO:0000259" key="1">
    <source>
        <dbReference type="Pfam" id="PF18480"/>
    </source>
</evidence>
<dbReference type="eggNOG" id="COG4634">
    <property type="taxonomic scope" value="Bacteria"/>
</dbReference>
<dbReference type="Pfam" id="PF18480">
    <property type="entry name" value="DUF5615"/>
    <property type="match status" value="1"/>
</dbReference>
<evidence type="ECO:0000313" key="3">
    <source>
        <dbReference type="Proteomes" id="UP000007881"/>
    </source>
</evidence>
<dbReference type="AlphaFoldDB" id="I0IC18"/>
<gene>
    <name evidence="2" type="ordered locus">PSMK_06470</name>
</gene>
<dbReference type="EMBL" id="AP012338">
    <property type="protein sequence ID" value="BAM02806.1"/>
    <property type="molecule type" value="Genomic_DNA"/>
</dbReference>